<dbReference type="PANTHER" id="PTHR37162:SF1">
    <property type="entry name" value="BED-TYPE DOMAIN-CONTAINING PROTEIN"/>
    <property type="match status" value="1"/>
</dbReference>
<organism evidence="7 8">
    <name type="scientific">Petrolisthes cinctipes</name>
    <name type="common">Flat porcelain crab</name>
    <dbReference type="NCBI Taxonomy" id="88211"/>
    <lineage>
        <taxon>Eukaryota</taxon>
        <taxon>Metazoa</taxon>
        <taxon>Ecdysozoa</taxon>
        <taxon>Arthropoda</taxon>
        <taxon>Crustacea</taxon>
        <taxon>Multicrustacea</taxon>
        <taxon>Malacostraca</taxon>
        <taxon>Eumalacostraca</taxon>
        <taxon>Eucarida</taxon>
        <taxon>Decapoda</taxon>
        <taxon>Pleocyemata</taxon>
        <taxon>Anomura</taxon>
        <taxon>Galatheoidea</taxon>
        <taxon>Porcellanidae</taxon>
        <taxon>Petrolisthes</taxon>
    </lineage>
</organism>
<dbReference type="AlphaFoldDB" id="A0AAE1GGX7"/>
<evidence type="ECO:0000256" key="3">
    <source>
        <dbReference type="ARBA" id="ARBA00022833"/>
    </source>
</evidence>
<keyword evidence="4 5" id="KW-0238">DNA-binding</keyword>
<keyword evidence="8" id="KW-1185">Reference proteome</keyword>
<accession>A0AAE1GGX7</accession>
<dbReference type="PANTHER" id="PTHR37162">
    <property type="entry name" value="HAT FAMILY DIMERISATION DOMAINCONTAINING PROTEIN-RELATED"/>
    <property type="match status" value="1"/>
</dbReference>
<dbReference type="InterPro" id="IPR006612">
    <property type="entry name" value="THAP_Znf"/>
</dbReference>
<dbReference type="Pfam" id="PF05699">
    <property type="entry name" value="Dimer_Tnp_hAT"/>
    <property type="match status" value="1"/>
</dbReference>
<proteinExistence type="predicted"/>
<reference evidence="7" key="1">
    <citation type="submission" date="2023-10" db="EMBL/GenBank/DDBJ databases">
        <title>Genome assemblies of two species of porcelain crab, Petrolisthes cinctipes and Petrolisthes manimaculis (Anomura: Porcellanidae).</title>
        <authorList>
            <person name="Angst P."/>
        </authorList>
    </citation>
    <scope>NUCLEOTIDE SEQUENCE</scope>
    <source>
        <strain evidence="7">PB745_01</strain>
        <tissue evidence="7">Gill</tissue>
    </source>
</reference>
<dbReference type="SUPFAM" id="SSF57716">
    <property type="entry name" value="Glucocorticoid receptor-like (DNA-binding domain)"/>
    <property type="match status" value="1"/>
</dbReference>
<dbReference type="Pfam" id="PF05485">
    <property type="entry name" value="THAP"/>
    <property type="match status" value="1"/>
</dbReference>
<sequence>MRKLPSHLEFMVSETYRYFSHSTLRQQKYAQLYSTINVGEQPLKLQQLSETRWLAIAPCLTRVLQQYDELKLHFEISKHEEMNYTADLLHQMYSDPANKLYQVFLQPVVSQVNRVNKMFEMDHCNVSKLLAELMSLYKSILGRLMIPRTFSTWKAVTDFDMKNDRNHLPLQAVDFGVQFNIELARTKLDSGIGGTSTITTRRLRPRFSSGVKPFGVNMTVFVCAVADCKSSSKKSADKWPEMTNVKGWAKFPSVKREPKRRKLWESRCKRGAGWKATRFHRVCSRHFNNWEETRPSSFHPDPELFNYNDWGKKHSQRSRNVWQSNSDAIQHEIDLVKPDVDVLQQDPVPEPIIIEDVDVIGAEVDIHSNMDQASYLIATPEPHRDHTYSSVSRDTTDASEPVDFGMQISQPVCHAETQTHEMFAHACAAEKNSVLRLSFKEKLLSELQQRLPSNIHHLQTLDTLSPETVLGLRKPKLQDLSFLMKYSGDIGKLDEQWQLLGTVSWPMDVLDNEEKFWMTVHGHHDASGEQDFKEVGQFALSMLALPFSNASVERVFSQMNLVKNKLRNRMQNKSLENTLHVRAFMQRNYICCNKFSPTREMLSRFSNDMYASGGDVNEHIDIPCDT</sequence>
<evidence type="ECO:0000256" key="2">
    <source>
        <dbReference type="ARBA" id="ARBA00022771"/>
    </source>
</evidence>
<name>A0AAE1GGX7_PETCI</name>
<dbReference type="GO" id="GO:0003677">
    <property type="term" value="F:DNA binding"/>
    <property type="evidence" value="ECO:0007669"/>
    <property type="project" value="UniProtKB-UniRule"/>
</dbReference>
<dbReference type="InterPro" id="IPR008906">
    <property type="entry name" value="HATC_C_dom"/>
</dbReference>
<evidence type="ECO:0000313" key="8">
    <source>
        <dbReference type="Proteomes" id="UP001286313"/>
    </source>
</evidence>
<dbReference type="PROSITE" id="PS50950">
    <property type="entry name" value="ZF_THAP"/>
    <property type="match status" value="1"/>
</dbReference>
<protein>
    <recommendedName>
        <fullName evidence="6">THAP-type domain-containing protein</fullName>
    </recommendedName>
</protein>
<comment type="caution">
    <text evidence="7">The sequence shown here is derived from an EMBL/GenBank/DDBJ whole genome shotgun (WGS) entry which is preliminary data.</text>
</comment>
<dbReference type="SUPFAM" id="SSF53098">
    <property type="entry name" value="Ribonuclease H-like"/>
    <property type="match status" value="1"/>
</dbReference>
<dbReference type="InterPro" id="IPR012337">
    <property type="entry name" value="RNaseH-like_sf"/>
</dbReference>
<keyword evidence="2 5" id="KW-0863">Zinc-finger</keyword>
<evidence type="ECO:0000256" key="1">
    <source>
        <dbReference type="ARBA" id="ARBA00022723"/>
    </source>
</evidence>
<evidence type="ECO:0000313" key="7">
    <source>
        <dbReference type="EMBL" id="KAK3892500.1"/>
    </source>
</evidence>
<keyword evidence="3" id="KW-0862">Zinc</keyword>
<feature type="domain" description="THAP-type" evidence="6">
    <location>
        <begin position="218"/>
        <end position="305"/>
    </location>
</feature>
<evidence type="ECO:0000256" key="5">
    <source>
        <dbReference type="PROSITE-ProRule" id="PRU00309"/>
    </source>
</evidence>
<gene>
    <name evidence="7" type="ORF">Pcinc_003731</name>
</gene>
<dbReference type="Proteomes" id="UP001286313">
    <property type="component" value="Unassembled WGS sequence"/>
</dbReference>
<keyword evidence="1" id="KW-0479">Metal-binding</keyword>
<dbReference type="GO" id="GO:0046983">
    <property type="term" value="F:protein dimerization activity"/>
    <property type="evidence" value="ECO:0007669"/>
    <property type="project" value="InterPro"/>
</dbReference>
<evidence type="ECO:0000259" key="6">
    <source>
        <dbReference type="PROSITE" id="PS50950"/>
    </source>
</evidence>
<evidence type="ECO:0000256" key="4">
    <source>
        <dbReference type="ARBA" id="ARBA00023125"/>
    </source>
</evidence>
<dbReference type="EMBL" id="JAWQEG010000259">
    <property type="protein sequence ID" value="KAK3892500.1"/>
    <property type="molecule type" value="Genomic_DNA"/>
</dbReference>
<dbReference type="GO" id="GO:0008270">
    <property type="term" value="F:zinc ion binding"/>
    <property type="evidence" value="ECO:0007669"/>
    <property type="project" value="UniProtKB-KW"/>
</dbReference>